<gene>
    <name evidence="2" type="ORF">G1C97_0301</name>
</gene>
<feature type="domain" description="WYL" evidence="1">
    <location>
        <begin position="162"/>
        <end position="239"/>
    </location>
</feature>
<accession>A0A7Y0HWJ4</accession>
<proteinExistence type="predicted"/>
<dbReference type="Proteomes" id="UP000543419">
    <property type="component" value="Unassembled WGS sequence"/>
</dbReference>
<organism evidence="2 3">
    <name type="scientific">Bifidobacterium olomucense</name>
    <dbReference type="NCBI Taxonomy" id="2675324"/>
    <lineage>
        <taxon>Bacteria</taxon>
        <taxon>Bacillati</taxon>
        <taxon>Actinomycetota</taxon>
        <taxon>Actinomycetes</taxon>
        <taxon>Bifidobacteriales</taxon>
        <taxon>Bifidobacteriaceae</taxon>
        <taxon>Bifidobacterium</taxon>
    </lineage>
</organism>
<sequence>MSTDDRPKRKAYAGNAALDIFEVLWRYSYFGHGLTVRQILDRLAQMHRYDEADLPSEKTVRNQLKRLTTAQFLGRRIGHLTEEDLIGIECAEPQPGWYMEAFLSAAEMRLLADSLTLSRISVDAMDDLVGKLRELSGSAGDGINYLDHVATYTHINGEFLSTIDQLNQAIEDGHGVTFQYRDYGPDGTLIPHKSRTGTGSTYTADPYQMVYKNGRYYLICHLHGEDHLRIFVVNRITNVSAKGLHGSVPLEQPAPQGFDAVNFMRHRPYPVADEPIRIRMLVRGESMLNNVFEWFDDPQITPGTGNGQYEVTVDSPERAVFWWALQYSWDGRVTILEPDSLKHRLYEAGTRMAAAYSPQSGQRRQQQQQQH</sequence>
<dbReference type="AlphaFoldDB" id="A0A7Y0HWJ4"/>
<evidence type="ECO:0000313" key="2">
    <source>
        <dbReference type="EMBL" id="NMM97352.1"/>
    </source>
</evidence>
<evidence type="ECO:0000259" key="1">
    <source>
        <dbReference type="Pfam" id="PF13280"/>
    </source>
</evidence>
<comment type="caution">
    <text evidence="2">The sequence shown here is derived from an EMBL/GenBank/DDBJ whole genome shotgun (WGS) entry which is preliminary data.</text>
</comment>
<dbReference type="InterPro" id="IPR051534">
    <property type="entry name" value="CBASS_pafABC_assoc_protein"/>
</dbReference>
<dbReference type="PROSITE" id="PS52050">
    <property type="entry name" value="WYL"/>
    <property type="match status" value="1"/>
</dbReference>
<dbReference type="RefSeq" id="WP_169240194.1">
    <property type="nucleotide sequence ID" value="NZ_JAAIIG010000001.1"/>
</dbReference>
<dbReference type="InterPro" id="IPR026881">
    <property type="entry name" value="WYL_dom"/>
</dbReference>
<keyword evidence="3" id="KW-1185">Reference proteome</keyword>
<evidence type="ECO:0000313" key="3">
    <source>
        <dbReference type="Proteomes" id="UP000543419"/>
    </source>
</evidence>
<dbReference type="EMBL" id="JAAIIG010000001">
    <property type="protein sequence ID" value="NMM97352.1"/>
    <property type="molecule type" value="Genomic_DNA"/>
</dbReference>
<reference evidence="2 3" key="1">
    <citation type="submission" date="2020-02" db="EMBL/GenBank/DDBJ databases">
        <title>Characterization of phylogenetic diversity of novel bifidobacterial species isolated in Czech ZOOs.</title>
        <authorList>
            <person name="Lugli G.A."/>
            <person name="Vera N.B."/>
            <person name="Ventura M."/>
        </authorList>
    </citation>
    <scope>NUCLEOTIDE SEQUENCE [LARGE SCALE GENOMIC DNA]</scope>
    <source>
        <strain evidence="2 3">DSM 109959</strain>
    </source>
</reference>
<name>A0A7Y0HWJ4_9BIFI</name>
<dbReference type="PANTHER" id="PTHR34580:SF1">
    <property type="entry name" value="PROTEIN PAFC"/>
    <property type="match status" value="1"/>
</dbReference>
<dbReference type="Pfam" id="PF13280">
    <property type="entry name" value="WYL"/>
    <property type="match status" value="1"/>
</dbReference>
<dbReference type="PANTHER" id="PTHR34580">
    <property type="match status" value="1"/>
</dbReference>
<protein>
    <submittedName>
        <fullName evidence="2">WYL domain-containing protein</fullName>
    </submittedName>
</protein>